<dbReference type="STRING" id="1297742.A176_000482"/>
<dbReference type="KEGG" id="mym:A176_000482"/>
<organism evidence="2 3">
    <name type="scientific">Pseudomyxococcus hansupus</name>
    <dbReference type="NCBI Taxonomy" id="1297742"/>
    <lineage>
        <taxon>Bacteria</taxon>
        <taxon>Pseudomonadati</taxon>
        <taxon>Myxococcota</taxon>
        <taxon>Myxococcia</taxon>
        <taxon>Myxococcales</taxon>
        <taxon>Cystobacterineae</taxon>
        <taxon>Myxococcaceae</taxon>
        <taxon>Pseudomyxococcus</taxon>
    </lineage>
</organism>
<proteinExistence type="predicted"/>
<protein>
    <submittedName>
        <fullName evidence="2">Uncharacterized protein</fullName>
    </submittedName>
</protein>
<keyword evidence="3" id="KW-1185">Reference proteome</keyword>
<dbReference type="PATRIC" id="fig|1297742.4.peg.490"/>
<dbReference type="Proteomes" id="UP000009026">
    <property type="component" value="Chromosome"/>
</dbReference>
<feature type="region of interest" description="Disordered" evidence="1">
    <location>
        <begin position="37"/>
        <end position="61"/>
    </location>
</feature>
<evidence type="ECO:0000313" key="2">
    <source>
        <dbReference type="EMBL" id="AKQ63570.1"/>
    </source>
</evidence>
<evidence type="ECO:0000313" key="3">
    <source>
        <dbReference type="Proteomes" id="UP000009026"/>
    </source>
</evidence>
<name>A0A0H4WQH8_9BACT</name>
<dbReference type="EMBL" id="CP012109">
    <property type="protein sequence ID" value="AKQ63570.1"/>
    <property type="molecule type" value="Genomic_DNA"/>
</dbReference>
<reference evidence="2 3" key="1">
    <citation type="journal article" date="2016" name="PLoS ONE">
        <title>Complete Genome Sequence and Comparative Genomics of a Novel Myxobacterium Myxococcus hansupus.</title>
        <authorList>
            <person name="Sharma G."/>
            <person name="Narwani T."/>
            <person name="Subramanian S."/>
        </authorList>
    </citation>
    <scope>NUCLEOTIDE SEQUENCE [LARGE SCALE GENOMIC DNA]</scope>
    <source>
        <strain evidence="3">mixupus</strain>
    </source>
</reference>
<gene>
    <name evidence="2" type="ORF">A176_000482</name>
</gene>
<dbReference type="AlphaFoldDB" id="A0A0H4WQH8"/>
<evidence type="ECO:0000256" key="1">
    <source>
        <dbReference type="SAM" id="MobiDB-lite"/>
    </source>
</evidence>
<accession>A0A0H4WQH8</accession>
<sequence>MIAAQSNFKSGLMGLAASAVKLGTFDEVESNVAQVPTFASRGASGDEHGGSPQKENLAAAS</sequence>